<protein>
    <recommendedName>
        <fullName evidence="9">RsbR, positive regulator of sigma-B</fullName>
    </recommendedName>
</protein>
<dbReference type="InterPro" id="IPR002645">
    <property type="entry name" value="STAS_dom"/>
</dbReference>
<dbReference type="STRING" id="1192034.CAP_0539"/>
<dbReference type="PROSITE" id="PS50113">
    <property type="entry name" value="PAC"/>
    <property type="match status" value="1"/>
</dbReference>
<dbReference type="eggNOG" id="COG1366">
    <property type="taxonomic scope" value="Bacteria"/>
</dbReference>
<evidence type="ECO:0000313" key="7">
    <source>
        <dbReference type="EMBL" id="EYF00505.1"/>
    </source>
</evidence>
<feature type="domain" description="PAC" evidence="5">
    <location>
        <begin position="134"/>
        <end position="188"/>
    </location>
</feature>
<dbReference type="InterPro" id="IPR036513">
    <property type="entry name" value="STAS_dom_sf"/>
</dbReference>
<dbReference type="AlphaFoldDB" id="A0A017SV83"/>
<feature type="domain" description="STAS" evidence="6">
    <location>
        <begin position="205"/>
        <end position="316"/>
    </location>
</feature>
<dbReference type="InterPro" id="IPR000014">
    <property type="entry name" value="PAS"/>
</dbReference>
<dbReference type="SUPFAM" id="SSF52091">
    <property type="entry name" value="SpoIIaa-like"/>
    <property type="match status" value="1"/>
</dbReference>
<feature type="coiled-coil region" evidence="2">
    <location>
        <begin position="23"/>
        <end position="64"/>
    </location>
</feature>
<dbReference type="SMART" id="SM00091">
    <property type="entry name" value="PAS"/>
    <property type="match status" value="1"/>
</dbReference>
<evidence type="ECO:0000256" key="1">
    <source>
        <dbReference type="ARBA" id="ARBA00022553"/>
    </source>
</evidence>
<accession>A0A017SV83</accession>
<dbReference type="Pfam" id="PF13426">
    <property type="entry name" value="PAS_9"/>
    <property type="match status" value="1"/>
</dbReference>
<dbReference type="SUPFAM" id="SSF55785">
    <property type="entry name" value="PYP-like sensor domain (PAS domain)"/>
    <property type="match status" value="1"/>
</dbReference>
<dbReference type="PANTHER" id="PTHR33745:SF3">
    <property type="entry name" value="RSBT CO-ANTAGONIST PROTEIN RSBRC"/>
    <property type="match status" value="1"/>
</dbReference>
<reference evidence="7 8" key="1">
    <citation type="submission" date="2013-05" db="EMBL/GenBank/DDBJ databases">
        <title>Genome assembly of Chondromyces apiculatus DSM 436.</title>
        <authorList>
            <person name="Sharma G."/>
            <person name="Khatri I."/>
            <person name="Kaur C."/>
            <person name="Mayilraj S."/>
            <person name="Subramanian S."/>
        </authorList>
    </citation>
    <scope>NUCLEOTIDE SEQUENCE [LARGE SCALE GENOMIC DNA]</scope>
    <source>
        <strain evidence="7 8">DSM 436</strain>
    </source>
</reference>
<dbReference type="Pfam" id="PF01740">
    <property type="entry name" value="STAS"/>
    <property type="match status" value="1"/>
</dbReference>
<dbReference type="InterPro" id="IPR035965">
    <property type="entry name" value="PAS-like_dom_sf"/>
</dbReference>
<dbReference type="Gene3D" id="3.30.450.20">
    <property type="entry name" value="PAS domain"/>
    <property type="match status" value="1"/>
</dbReference>
<evidence type="ECO:0000259" key="6">
    <source>
        <dbReference type="PROSITE" id="PS50801"/>
    </source>
</evidence>
<evidence type="ECO:0008006" key="9">
    <source>
        <dbReference type="Google" id="ProtNLM"/>
    </source>
</evidence>
<evidence type="ECO:0000259" key="4">
    <source>
        <dbReference type="PROSITE" id="PS50112"/>
    </source>
</evidence>
<name>A0A017SV83_9BACT</name>
<proteinExistence type="predicted"/>
<dbReference type="PANTHER" id="PTHR33745">
    <property type="entry name" value="RSBT ANTAGONIST PROTEIN RSBS-RELATED"/>
    <property type="match status" value="1"/>
</dbReference>
<evidence type="ECO:0000313" key="8">
    <source>
        <dbReference type="Proteomes" id="UP000019678"/>
    </source>
</evidence>
<dbReference type="PROSITE" id="PS50112">
    <property type="entry name" value="PAS"/>
    <property type="match status" value="1"/>
</dbReference>
<dbReference type="Proteomes" id="UP000019678">
    <property type="component" value="Unassembled WGS sequence"/>
</dbReference>
<sequence>MDEASMEDPQKETPAPGGADGSLEALRQRVAELEKAVADRDRTISALRQELASLREMEREQQHLIAVLDSCSDFIGLAHVDGQVKYVNQAGQKMMGIGSDEEARRTLIPQYFAPEDLPFVESHIVPQVMKTGRWQGDYHFRNMKTGERFPVHYNLFTIRDDKTGDLVGIATVTRDMSERRQAETEQARLTGELIRAQAAALEQLSTPLIPITEDVVVMPLIGTVDSRRAQQVMENLMRGVVDLRCHTVILDITGVSMVDSGVANALIRAAQGVRLLGARTVLTGISPHIAQTLVTLGIDFDSIITHGTLQSGIAWATAERPGSEGSRTKRNRRG</sequence>
<evidence type="ECO:0000256" key="3">
    <source>
        <dbReference type="SAM" id="MobiDB-lite"/>
    </source>
</evidence>
<organism evidence="7 8">
    <name type="scientific">Chondromyces apiculatus DSM 436</name>
    <dbReference type="NCBI Taxonomy" id="1192034"/>
    <lineage>
        <taxon>Bacteria</taxon>
        <taxon>Pseudomonadati</taxon>
        <taxon>Myxococcota</taxon>
        <taxon>Polyangia</taxon>
        <taxon>Polyangiales</taxon>
        <taxon>Polyangiaceae</taxon>
        <taxon>Chondromyces</taxon>
    </lineage>
</organism>
<keyword evidence="8" id="KW-1185">Reference proteome</keyword>
<dbReference type="OrthoDB" id="5421862at2"/>
<dbReference type="EMBL" id="ASRX01000108">
    <property type="protein sequence ID" value="EYF00505.1"/>
    <property type="molecule type" value="Genomic_DNA"/>
</dbReference>
<feature type="domain" description="PAS" evidence="4">
    <location>
        <begin position="60"/>
        <end position="132"/>
    </location>
</feature>
<evidence type="ECO:0000256" key="2">
    <source>
        <dbReference type="SAM" id="Coils"/>
    </source>
</evidence>
<keyword evidence="2" id="KW-0175">Coiled coil</keyword>
<dbReference type="CDD" id="cd07041">
    <property type="entry name" value="STAS_RsbR_RsbS_like"/>
    <property type="match status" value="1"/>
</dbReference>
<comment type="caution">
    <text evidence="7">The sequence shown here is derived from an EMBL/GenBank/DDBJ whole genome shotgun (WGS) entry which is preliminary data.</text>
</comment>
<evidence type="ECO:0000259" key="5">
    <source>
        <dbReference type="PROSITE" id="PS50113"/>
    </source>
</evidence>
<dbReference type="CDD" id="cd00130">
    <property type="entry name" value="PAS"/>
    <property type="match status" value="1"/>
</dbReference>
<keyword evidence="1" id="KW-0597">Phosphoprotein</keyword>
<dbReference type="NCBIfam" id="TIGR00229">
    <property type="entry name" value="sensory_box"/>
    <property type="match status" value="1"/>
</dbReference>
<dbReference type="InterPro" id="IPR051932">
    <property type="entry name" value="Bact_StressResp_Reg"/>
</dbReference>
<dbReference type="PROSITE" id="PS50801">
    <property type="entry name" value="STAS"/>
    <property type="match status" value="1"/>
</dbReference>
<gene>
    <name evidence="7" type="ORF">CAP_0539</name>
</gene>
<dbReference type="Gene3D" id="3.30.750.24">
    <property type="entry name" value="STAS domain"/>
    <property type="match status" value="1"/>
</dbReference>
<dbReference type="InterPro" id="IPR000700">
    <property type="entry name" value="PAS-assoc_C"/>
</dbReference>
<feature type="region of interest" description="Disordered" evidence="3">
    <location>
        <begin position="1"/>
        <end position="23"/>
    </location>
</feature>